<name>A0ACB9K3G0_9ASTR</name>
<proteinExistence type="predicted"/>
<sequence length="147" mass="16917">MLIFSMCLHSVIKKKYDQDATNVGDEGGFAPNIQENKEGLELLKTTIAQAEQQWVPKNFRRQLKDLYKSFVSEYFVVSIEYPFDQDDWEHYGKMTAECGDKVHIVGDDLLVTNPTMVQKAISEKTCNTLLLKVEWKKNGHRSEGKPM</sequence>
<protein>
    <submittedName>
        <fullName evidence="1">Uncharacterized protein</fullName>
    </submittedName>
</protein>
<keyword evidence="2" id="KW-1185">Reference proteome</keyword>
<gene>
    <name evidence="1" type="ORF">L1987_00819</name>
</gene>
<accession>A0ACB9K3G0</accession>
<evidence type="ECO:0000313" key="2">
    <source>
        <dbReference type="Proteomes" id="UP001056120"/>
    </source>
</evidence>
<reference evidence="2" key="1">
    <citation type="journal article" date="2022" name="Mol. Ecol. Resour.">
        <title>The genomes of chicory, endive, great burdock and yacon provide insights into Asteraceae palaeo-polyploidization history and plant inulin production.</title>
        <authorList>
            <person name="Fan W."/>
            <person name="Wang S."/>
            <person name="Wang H."/>
            <person name="Wang A."/>
            <person name="Jiang F."/>
            <person name="Liu H."/>
            <person name="Zhao H."/>
            <person name="Xu D."/>
            <person name="Zhang Y."/>
        </authorList>
    </citation>
    <scope>NUCLEOTIDE SEQUENCE [LARGE SCALE GENOMIC DNA]</scope>
    <source>
        <strain evidence="2">cv. Yunnan</strain>
    </source>
</reference>
<organism evidence="1 2">
    <name type="scientific">Smallanthus sonchifolius</name>
    <dbReference type="NCBI Taxonomy" id="185202"/>
    <lineage>
        <taxon>Eukaryota</taxon>
        <taxon>Viridiplantae</taxon>
        <taxon>Streptophyta</taxon>
        <taxon>Embryophyta</taxon>
        <taxon>Tracheophyta</taxon>
        <taxon>Spermatophyta</taxon>
        <taxon>Magnoliopsida</taxon>
        <taxon>eudicotyledons</taxon>
        <taxon>Gunneridae</taxon>
        <taxon>Pentapetalae</taxon>
        <taxon>asterids</taxon>
        <taxon>campanulids</taxon>
        <taxon>Asterales</taxon>
        <taxon>Asteraceae</taxon>
        <taxon>Asteroideae</taxon>
        <taxon>Heliantheae alliance</taxon>
        <taxon>Millerieae</taxon>
        <taxon>Smallanthus</taxon>
    </lineage>
</organism>
<evidence type="ECO:0000313" key="1">
    <source>
        <dbReference type="EMBL" id="KAI3826766.1"/>
    </source>
</evidence>
<comment type="caution">
    <text evidence="1">The sequence shown here is derived from an EMBL/GenBank/DDBJ whole genome shotgun (WGS) entry which is preliminary data.</text>
</comment>
<dbReference type="Proteomes" id="UP001056120">
    <property type="component" value="Linkage Group LG01"/>
</dbReference>
<reference evidence="1 2" key="2">
    <citation type="journal article" date="2022" name="Mol. Ecol. Resour.">
        <title>The genomes of chicory, endive, great burdock and yacon provide insights into Asteraceae paleo-polyploidization history and plant inulin production.</title>
        <authorList>
            <person name="Fan W."/>
            <person name="Wang S."/>
            <person name="Wang H."/>
            <person name="Wang A."/>
            <person name="Jiang F."/>
            <person name="Liu H."/>
            <person name="Zhao H."/>
            <person name="Xu D."/>
            <person name="Zhang Y."/>
        </authorList>
    </citation>
    <scope>NUCLEOTIDE SEQUENCE [LARGE SCALE GENOMIC DNA]</scope>
    <source>
        <strain evidence="2">cv. Yunnan</strain>
        <tissue evidence="1">Leaves</tissue>
    </source>
</reference>
<dbReference type="EMBL" id="CM042018">
    <property type="protein sequence ID" value="KAI3826766.1"/>
    <property type="molecule type" value="Genomic_DNA"/>
</dbReference>